<name>A0ABR8BN05_9NOSO</name>
<dbReference type="SMART" id="SM00495">
    <property type="entry name" value="ChtBD3"/>
    <property type="match status" value="1"/>
</dbReference>
<dbReference type="Gene3D" id="2.10.10.20">
    <property type="entry name" value="Carbohydrate-binding module superfamily 5/12"/>
    <property type="match status" value="1"/>
</dbReference>
<protein>
    <recommendedName>
        <fullName evidence="2">chitinase</fullName>
        <ecNumber evidence="2">3.2.1.14</ecNumber>
    </recommendedName>
</protein>
<dbReference type="InterPro" id="IPR006311">
    <property type="entry name" value="TAT_signal"/>
</dbReference>
<dbReference type="InterPro" id="IPR001223">
    <property type="entry name" value="Glyco_hydro18_cat"/>
</dbReference>
<keyword evidence="3 6" id="KW-0378">Hydrolase</keyword>
<dbReference type="InterPro" id="IPR017853">
    <property type="entry name" value="GH"/>
</dbReference>
<evidence type="ECO:0000256" key="3">
    <source>
        <dbReference type="ARBA" id="ARBA00022801"/>
    </source>
</evidence>
<gene>
    <name evidence="8" type="ORF">H6G14_30340</name>
</gene>
<dbReference type="SMART" id="SM00636">
    <property type="entry name" value="Glyco_18"/>
    <property type="match status" value="1"/>
</dbReference>
<dbReference type="SUPFAM" id="SSF51055">
    <property type="entry name" value="Carbohydrate binding domain"/>
    <property type="match status" value="1"/>
</dbReference>
<evidence type="ECO:0000313" key="9">
    <source>
        <dbReference type="Proteomes" id="UP000621307"/>
    </source>
</evidence>
<dbReference type="PROSITE" id="PS51910">
    <property type="entry name" value="GH18_2"/>
    <property type="match status" value="1"/>
</dbReference>
<dbReference type="InterPro" id="IPR011583">
    <property type="entry name" value="Chitinase_II/V-like_cat"/>
</dbReference>
<evidence type="ECO:0000256" key="2">
    <source>
        <dbReference type="ARBA" id="ARBA00012729"/>
    </source>
</evidence>
<evidence type="ECO:0000313" key="8">
    <source>
        <dbReference type="EMBL" id="MBD2255508.1"/>
    </source>
</evidence>
<dbReference type="PANTHER" id="PTHR11177:SF317">
    <property type="entry name" value="CHITINASE 12-RELATED"/>
    <property type="match status" value="1"/>
</dbReference>
<reference evidence="8 9" key="1">
    <citation type="journal article" date="2020" name="ISME J.">
        <title>Comparative genomics reveals insights into cyanobacterial evolution and habitat adaptation.</title>
        <authorList>
            <person name="Chen M.Y."/>
            <person name="Teng W.K."/>
            <person name="Zhao L."/>
            <person name="Hu C.X."/>
            <person name="Zhou Y.K."/>
            <person name="Han B.P."/>
            <person name="Song L.R."/>
            <person name="Shu W.S."/>
        </authorList>
    </citation>
    <scope>NUCLEOTIDE SEQUENCE [LARGE SCALE GENOMIC DNA]</scope>
    <source>
        <strain evidence="8 9">FACHB-3921</strain>
    </source>
</reference>
<dbReference type="InterPro" id="IPR050314">
    <property type="entry name" value="Glycosyl_Hydrlase_18"/>
</dbReference>
<accession>A0ABR8BN05</accession>
<dbReference type="InterPro" id="IPR003610">
    <property type="entry name" value="CBM5/12"/>
</dbReference>
<evidence type="ECO:0000256" key="5">
    <source>
        <dbReference type="ARBA" id="ARBA00023295"/>
    </source>
</evidence>
<keyword evidence="5 6" id="KW-0326">Glycosidase</keyword>
<dbReference type="SUPFAM" id="SSF51445">
    <property type="entry name" value="(Trans)glycosidases"/>
    <property type="match status" value="1"/>
</dbReference>
<organism evidence="8 9">
    <name type="scientific">Nostoc parmelioides FACHB-3921</name>
    <dbReference type="NCBI Taxonomy" id="2692909"/>
    <lineage>
        <taxon>Bacteria</taxon>
        <taxon>Bacillati</taxon>
        <taxon>Cyanobacteriota</taxon>
        <taxon>Cyanophyceae</taxon>
        <taxon>Nostocales</taxon>
        <taxon>Nostocaceae</taxon>
        <taxon>Nostoc</taxon>
    </lineage>
</organism>
<evidence type="ECO:0000259" key="7">
    <source>
        <dbReference type="PROSITE" id="PS51910"/>
    </source>
</evidence>
<comment type="caution">
    <text evidence="8">The sequence shown here is derived from an EMBL/GenBank/DDBJ whole genome shotgun (WGS) entry which is preliminary data.</text>
</comment>
<dbReference type="InterPro" id="IPR036573">
    <property type="entry name" value="CBM_sf_5/12"/>
</dbReference>
<dbReference type="SUPFAM" id="SSF89372">
    <property type="entry name" value="Fucose-specific lectin"/>
    <property type="match status" value="1"/>
</dbReference>
<dbReference type="EC" id="3.2.1.14" evidence="2"/>
<dbReference type="EMBL" id="JACJQL010000101">
    <property type="protein sequence ID" value="MBD2255508.1"/>
    <property type="molecule type" value="Genomic_DNA"/>
</dbReference>
<keyword evidence="4" id="KW-0119">Carbohydrate metabolism</keyword>
<dbReference type="Pfam" id="PF00704">
    <property type="entry name" value="Glyco_hydro_18"/>
    <property type="match status" value="1"/>
</dbReference>
<dbReference type="Gene3D" id="3.20.20.80">
    <property type="entry name" value="Glycosidases"/>
    <property type="match status" value="1"/>
</dbReference>
<proteinExistence type="predicted"/>
<evidence type="ECO:0000256" key="6">
    <source>
        <dbReference type="RuleBase" id="RU000489"/>
    </source>
</evidence>
<comment type="catalytic activity">
    <reaction evidence="1">
        <text>Random endo-hydrolysis of N-acetyl-beta-D-glucosaminide (1-&gt;4)-beta-linkages in chitin and chitodextrins.</text>
        <dbReference type="EC" id="3.2.1.14"/>
    </reaction>
</comment>
<dbReference type="InterPro" id="IPR001579">
    <property type="entry name" value="Glyco_hydro_18_chit_AS"/>
</dbReference>
<dbReference type="PROSITE" id="PS51318">
    <property type="entry name" value="TAT"/>
    <property type="match status" value="1"/>
</dbReference>
<dbReference type="RefSeq" id="WP_190572443.1">
    <property type="nucleotide sequence ID" value="NZ_JACJQL010000101.1"/>
</dbReference>
<keyword evidence="9" id="KW-1185">Reference proteome</keyword>
<evidence type="ECO:0000256" key="4">
    <source>
        <dbReference type="ARBA" id="ARBA00023277"/>
    </source>
</evidence>
<evidence type="ECO:0000256" key="1">
    <source>
        <dbReference type="ARBA" id="ARBA00000822"/>
    </source>
</evidence>
<feature type="domain" description="GH18" evidence="7">
    <location>
        <begin position="107"/>
        <end position="508"/>
    </location>
</feature>
<sequence length="963" mass="106516">MFNEISRRQFVKLSGGFVVGATAAGSTPLINVLTANAQNSEVSSIDYSTIPEWVPKDTGYHTGEMVKYQGNIFRASYWAGKEPGVDPGWTLYDELYNETTTNQTEQAKVIAYIPTWRKQEGFNYSNAEIYQSITHGIISFLMFSETNLGEFEANSLNDVNAIINDVINTGHQQGTYILIALGGATDYGFLNLMTAIGNNTTSPLLDKAVENVKTFVESNGLDGVDLDLECWWDKNSDASKDQGGRQKSDGAHPAGYALTLFAQKLKEAMPGKLISAAVFATSWYGNNYDPKIADYLDWIGVMTYDLTGSWNQSPVGPHTALRKIRNQEAYAQEQQGSWPISGQGATSGSDPMIDNPILSVEDALWYWSNPFFMNWQGSGQKIPRNKIAAGVPNYGYDFAYKKDPDPLSGQVPPGYKVIRYKDILGQFPNANTAANANIKISGSTPRPSFISASGNYPYAHNIYFETPETASVKLNFLKQVGAQGVIIWEISNELWEEGKSIIQGLYKNSGNPQVRPSISSSPSLPSGSKQIFPKELMGIFPNEWFIDTRLSSTKSVKSLAQNSIPSLLVTKTNIAITGTPSVAIYNDKLFCVYEGAGEDGWLWFCIFDGTNWSDPQKLPNHGTSGPPAIAVYNDKLFCIHEGGRGDGWLWFCIFDGTNWSEDQRLPNHGTSSRQPGIPPAALVVYKNQLYCIHEGAGEDGWLWFCIFDGTNWSEDRRLELNGSGVGTSGAPGVAVINDKLYCCHEGREENGLLYHSSWDGENDWLLGTDFALEGNKNETSGPPGIVVRNGKAYFMHQGKGKNGKLYSFSNQSYDSYELYDSSSSTTIGISRSPALVEYKDKILALFEDSQENGSLCVLKAELPEEIQEFNLLLSPERSSAPYLSLPRYNTALNTSGSNPNNYPVEVMRHHIVPHNRLVAFWNQMVTRGELISVGRGLLQIIENNIGQYSIRTYALTKNFIHVY</sequence>
<dbReference type="Proteomes" id="UP000621307">
    <property type="component" value="Unassembled WGS sequence"/>
</dbReference>
<dbReference type="PANTHER" id="PTHR11177">
    <property type="entry name" value="CHITINASE"/>
    <property type="match status" value="1"/>
</dbReference>
<dbReference type="PROSITE" id="PS01095">
    <property type="entry name" value="GH18_1"/>
    <property type="match status" value="1"/>
</dbReference>